<dbReference type="Proteomes" id="UP000197024">
    <property type="component" value="Chromosome"/>
</dbReference>
<dbReference type="Gene3D" id="1.20.1600.10">
    <property type="entry name" value="Outer membrane efflux proteins (OEP)"/>
    <property type="match status" value="1"/>
</dbReference>
<comment type="similarity">
    <text evidence="1 2">Belongs to the outer membrane factor (OMF) (TC 1.B.17) family.</text>
</comment>
<reference evidence="5 6" key="1">
    <citation type="submission" date="2017-06" db="EMBL/GenBank/DDBJ databases">
        <title>Biodegradation of gentamicin by bacterial consortia AMQD4 in synthetic medium and raw gentamicin sewage.</title>
        <authorList>
            <person name="Chang H."/>
            <person name="Feng Y."/>
            <person name="Li Z."/>
            <person name="Xue J."/>
            <person name="Cheng D."/>
        </authorList>
    </citation>
    <scope>NUCLEOTIDE SEQUENCE [LARGE SCALE GENOMIC DNA]</scope>
    <source>
        <strain evidence="5 6">BZC3</strain>
    </source>
</reference>
<keyword evidence="2" id="KW-0564">Palmitate</keyword>
<dbReference type="PANTHER" id="PTHR30203">
    <property type="entry name" value="OUTER MEMBRANE CATION EFFLUX PROTEIN"/>
    <property type="match status" value="1"/>
</dbReference>
<keyword evidence="2 4" id="KW-0472">Membrane</keyword>
<gene>
    <name evidence="5" type="ORF">CD943_09775</name>
</gene>
<evidence type="ECO:0000256" key="3">
    <source>
        <dbReference type="SAM" id="Coils"/>
    </source>
</evidence>
<keyword evidence="3" id="KW-0175">Coiled coil</keyword>
<dbReference type="AlphaFoldDB" id="A0A1Z3LYM1"/>
<dbReference type="NCBIfam" id="TIGR01845">
    <property type="entry name" value="outer_NodT"/>
    <property type="match status" value="1"/>
</dbReference>
<dbReference type="GO" id="GO:0005886">
    <property type="term" value="C:plasma membrane"/>
    <property type="evidence" value="ECO:0007669"/>
    <property type="project" value="UniProtKB-SubCell"/>
</dbReference>
<keyword evidence="2" id="KW-1134">Transmembrane beta strand</keyword>
<accession>A0A1Z3LYM1</accession>
<dbReference type="Pfam" id="PF02321">
    <property type="entry name" value="OEP"/>
    <property type="match status" value="2"/>
</dbReference>
<keyword evidence="2 4" id="KW-0812">Transmembrane</keyword>
<dbReference type="EMBL" id="CP021995">
    <property type="protein sequence ID" value="ASD27147.1"/>
    <property type="molecule type" value="Genomic_DNA"/>
</dbReference>
<protein>
    <submittedName>
        <fullName evidence="5">Multidrug transporter</fullName>
    </submittedName>
</protein>
<comment type="subcellular location">
    <subcellularLocation>
        <location evidence="2">Cell membrane</location>
        <topology evidence="2">Lipid-anchor</topology>
    </subcellularLocation>
</comment>
<evidence type="ECO:0000256" key="4">
    <source>
        <dbReference type="SAM" id="Phobius"/>
    </source>
</evidence>
<dbReference type="InterPro" id="IPR003423">
    <property type="entry name" value="OMP_efflux"/>
</dbReference>
<dbReference type="GO" id="GO:0015562">
    <property type="term" value="F:efflux transmembrane transporter activity"/>
    <property type="evidence" value="ECO:0007669"/>
    <property type="project" value="InterPro"/>
</dbReference>
<keyword evidence="2" id="KW-0449">Lipoprotein</keyword>
<dbReference type="RefSeq" id="WP_088410903.1">
    <property type="nucleotide sequence ID" value="NZ_CP021995.1"/>
</dbReference>
<evidence type="ECO:0000313" key="5">
    <source>
        <dbReference type="EMBL" id="ASD27147.1"/>
    </source>
</evidence>
<evidence type="ECO:0000256" key="2">
    <source>
        <dbReference type="RuleBase" id="RU362097"/>
    </source>
</evidence>
<reference evidence="5 6" key="2">
    <citation type="submission" date="2017-06" db="EMBL/GenBank/DDBJ databases">
        <authorList>
            <person name="Kim H.J."/>
            <person name="Triplett B.A."/>
        </authorList>
    </citation>
    <scope>NUCLEOTIDE SEQUENCE [LARGE SCALE GENOMIC DNA]</scope>
    <source>
        <strain evidence="5 6">BZC3</strain>
    </source>
</reference>
<sequence length="496" mass="53676">MFAVLSSAPLRSRARFRTPRLFHGAALAGIAFLGGCALSPAYQRPAAPVESAFPSEGVYAQITAASSGATVTDIGWREFFRDPVLHDLIADALQNNRDIRIAALNVEAARATYRIQRAELAPQLDGVASSASQRTPGFLTASGTPEIARSHQISATVSAWELDLWGRIRSLNDQALASYLAQEETRTSAQLALIAETANAYLTFRADQALLRLAEETVQTRRQSYALMSERVAAGEAGLIEARQAEAELRAAEAEREAYARQVARDRNALALLAGAPLTPAQNTALDLDAGFSVDWAIADLPPGLPSKLLLRRPDVRAAEQALIAANAHIGAARAAFFPTVSLTGSIGTASNDLDDLFSSGARTWNFTPQITAPVFRGGALRANLERARLMEQIEVARYERTIQAAFRDVADGLAGQATLNDQIHAEGLRVEASETAYRMAEQRYREGEDSYLFVLDAQRTLYGAQQALIRARLARQSNLTNLYKALGGGWVEHAM</sequence>
<name>A0A1Z3LYM1_BREDI</name>
<evidence type="ECO:0000256" key="1">
    <source>
        <dbReference type="ARBA" id="ARBA00007613"/>
    </source>
</evidence>
<feature type="transmembrane region" description="Helical" evidence="4">
    <location>
        <begin position="21"/>
        <end position="42"/>
    </location>
</feature>
<organism evidence="5 6">
    <name type="scientific">Brevundimonas diminuta</name>
    <name type="common">Pseudomonas diminuta</name>
    <dbReference type="NCBI Taxonomy" id="293"/>
    <lineage>
        <taxon>Bacteria</taxon>
        <taxon>Pseudomonadati</taxon>
        <taxon>Pseudomonadota</taxon>
        <taxon>Alphaproteobacteria</taxon>
        <taxon>Caulobacterales</taxon>
        <taxon>Caulobacteraceae</taxon>
        <taxon>Brevundimonas</taxon>
    </lineage>
</organism>
<dbReference type="PANTHER" id="PTHR30203:SF32">
    <property type="entry name" value="CATION EFFLUX SYSTEM PROTEIN CUSC"/>
    <property type="match status" value="1"/>
</dbReference>
<keyword evidence="4" id="KW-1133">Transmembrane helix</keyword>
<dbReference type="InterPro" id="IPR010131">
    <property type="entry name" value="MdtP/NodT-like"/>
</dbReference>
<evidence type="ECO:0000313" key="6">
    <source>
        <dbReference type="Proteomes" id="UP000197024"/>
    </source>
</evidence>
<dbReference type="Gene3D" id="2.20.200.10">
    <property type="entry name" value="Outer membrane efflux proteins (OEP)"/>
    <property type="match status" value="1"/>
</dbReference>
<proteinExistence type="inferred from homology"/>
<dbReference type="SUPFAM" id="SSF56954">
    <property type="entry name" value="Outer membrane efflux proteins (OEP)"/>
    <property type="match status" value="1"/>
</dbReference>
<feature type="coiled-coil region" evidence="3">
    <location>
        <begin position="237"/>
        <end position="269"/>
    </location>
</feature>